<evidence type="ECO:0000313" key="4">
    <source>
        <dbReference type="Proteomes" id="UP000006694"/>
    </source>
</evidence>
<dbReference type="STRING" id="376686.Fjoh_2261"/>
<proteinExistence type="predicted"/>
<dbReference type="RefSeq" id="WP_012024328.1">
    <property type="nucleotide sequence ID" value="NC_009441.1"/>
</dbReference>
<dbReference type="Gene3D" id="2.70.70.10">
    <property type="entry name" value="Glucose Permease (Domain IIA)"/>
    <property type="match status" value="1"/>
</dbReference>
<feature type="domain" description="M23ase beta-sheet core" evidence="2">
    <location>
        <begin position="684"/>
        <end position="736"/>
    </location>
</feature>
<dbReference type="AlphaFoldDB" id="A5FHN3"/>
<dbReference type="SUPFAM" id="SSF53955">
    <property type="entry name" value="Lysozyme-like"/>
    <property type="match status" value="1"/>
</dbReference>
<dbReference type="Gene3D" id="1.10.530.10">
    <property type="match status" value="1"/>
</dbReference>
<dbReference type="Proteomes" id="UP000006694">
    <property type="component" value="Chromosome"/>
</dbReference>
<dbReference type="SUPFAM" id="SSF51261">
    <property type="entry name" value="Duplicated hybrid motif"/>
    <property type="match status" value="2"/>
</dbReference>
<dbReference type="GO" id="GO:0004222">
    <property type="term" value="F:metalloendopeptidase activity"/>
    <property type="evidence" value="ECO:0007669"/>
    <property type="project" value="TreeGrafter"/>
</dbReference>
<protein>
    <submittedName>
        <fullName evidence="3">Zoocin A peptidase family M23B</fullName>
    </submittedName>
</protein>
<dbReference type="HOGENOM" id="CLU_356303_0_0_10"/>
<dbReference type="Pfam" id="PF01551">
    <property type="entry name" value="Peptidase_M23"/>
    <property type="match status" value="1"/>
</dbReference>
<reference evidence="3 4" key="1">
    <citation type="journal article" date="2009" name="Appl. Environ. Microbiol.">
        <title>Novel features of the polysaccharide-digesting gliding bacterium Flavobacterium johnsoniae as revealed by genome sequence analysis.</title>
        <authorList>
            <person name="McBride M.J."/>
            <person name="Xie G."/>
            <person name="Martens E.C."/>
            <person name="Lapidus A."/>
            <person name="Henrissat B."/>
            <person name="Rhodes R.G."/>
            <person name="Goltsman E."/>
            <person name="Wang W."/>
            <person name="Xu J."/>
            <person name="Hunnicutt D.W."/>
            <person name="Staroscik A.M."/>
            <person name="Hoover T.R."/>
            <person name="Cheng Y.Q."/>
            <person name="Stein J.L."/>
        </authorList>
    </citation>
    <scope>NUCLEOTIDE SEQUENCE [LARGE SCALE GENOMIC DNA]</scope>
    <source>
        <strain evidence="4">ATCC 17061 / DSM 2064 / JCM 8514 / BCRC 14874 / CCUG 350202 / NBRC 14942 / NCIMB 11054 / UW101</strain>
    </source>
</reference>
<dbReference type="MEROPS" id="M23.011"/>
<dbReference type="KEGG" id="fjo:Fjoh_2261"/>
<dbReference type="InterPro" id="IPR050570">
    <property type="entry name" value="Cell_wall_metabolism_enzyme"/>
</dbReference>
<feature type="compositionally biased region" description="Basic and acidic residues" evidence="1">
    <location>
        <begin position="237"/>
        <end position="263"/>
    </location>
</feature>
<name>A5FHN3_FLAJ1</name>
<dbReference type="EMBL" id="CP000685">
    <property type="protein sequence ID" value="ABQ05289.1"/>
    <property type="molecule type" value="Genomic_DNA"/>
</dbReference>
<dbReference type="OrthoDB" id="961266at2"/>
<dbReference type="eggNOG" id="COG0739">
    <property type="taxonomic scope" value="Bacteria"/>
</dbReference>
<dbReference type="PANTHER" id="PTHR21666:SF270">
    <property type="entry name" value="MUREIN HYDROLASE ACTIVATOR ENVC"/>
    <property type="match status" value="1"/>
</dbReference>
<organism evidence="3 4">
    <name type="scientific">Flavobacterium johnsoniae (strain ATCC 17061 / DSM 2064 / JCM 8514 / BCRC 14874 / CCUG 350202 / NBRC 14942 / NCIMB 11054 / UW101)</name>
    <name type="common">Cytophaga johnsonae</name>
    <dbReference type="NCBI Taxonomy" id="376686"/>
    <lineage>
        <taxon>Bacteria</taxon>
        <taxon>Pseudomonadati</taxon>
        <taxon>Bacteroidota</taxon>
        <taxon>Flavobacteriia</taxon>
        <taxon>Flavobacteriales</taxon>
        <taxon>Flavobacteriaceae</taxon>
        <taxon>Flavobacterium</taxon>
    </lineage>
</organism>
<dbReference type="PANTHER" id="PTHR21666">
    <property type="entry name" value="PEPTIDASE-RELATED"/>
    <property type="match status" value="1"/>
</dbReference>
<dbReference type="CDD" id="cd12797">
    <property type="entry name" value="M23_peptidase"/>
    <property type="match status" value="1"/>
</dbReference>
<evidence type="ECO:0000259" key="2">
    <source>
        <dbReference type="Pfam" id="PF01551"/>
    </source>
</evidence>
<dbReference type="InterPro" id="IPR011055">
    <property type="entry name" value="Dup_hybrid_motif"/>
</dbReference>
<feature type="region of interest" description="Disordered" evidence="1">
    <location>
        <begin position="229"/>
        <end position="263"/>
    </location>
</feature>
<dbReference type="InterPro" id="IPR016047">
    <property type="entry name" value="M23ase_b-sheet_dom"/>
</dbReference>
<evidence type="ECO:0000313" key="3">
    <source>
        <dbReference type="EMBL" id="ABQ05289.1"/>
    </source>
</evidence>
<dbReference type="InterPro" id="IPR023346">
    <property type="entry name" value="Lysozyme-like_dom_sf"/>
</dbReference>
<keyword evidence="4" id="KW-1185">Reference proteome</keyword>
<accession>A5FHN3</accession>
<sequence>MAKLKIFGKANPVVGTKEFYSINDLFGNSASTQFNEPNFESISDNQVKWSIWVLYGKSWKKATENNKTGLTVPYTFSQKSLTRKGIRMLVEANGEKAVLDIVTQKASKGKILHVDLLDNNYNKPARPFAYGDWIIARVHCVDMELMPVKVTLWEDDGDKGKKNTTNLKIEQKKGAVKNGQADVAFYLDPSHKWLANAKLAPGDENEGEFHEYYVTAEIFEKVSKRIASKNTNVPNPDYKKEPEAKKQTPAEQKGPSKKETKKIALSDKKVQDYHEQKIVVKNEISKNPVWEKINSFMMVGGEDSIWNKNHKDGECPNCIAAVKAGQLKKIFTKTDLTILETVGAIYTKYMKELGMDTCWNKAHFFAQAVVESGLQMKLKNGESFNWYFQDLIDTFGKFQTEEGKKKAKEWGRKIKNRKDPQAVDVTPENEKNIANWAYMPDYKTGKSLGNKGGNDGWDFRGRGLLQLTGRGGYEYANSYTLKIGSDIVNYPELVGTDIRVAVLSSMAFFKWKGLNTIANGTTDVKGKICPQVGNNVKVKDKNGNDSSNYEEKQDVFTNITSKEFLINTCKWNKNISRKWHEPVDNPMSTLYTQSGNGGKSGEHWGLFGNTRNGSVHQGLDLFVELGSNVYSCVEGEVYKIETHSGYGKTVTIKVTDKEAFYNRRREYKILYSVEGEKIQGEYFDKNQDIFLFYAHLRKVLVTKGQKVEAGKIIAHSGVSGVDSGTCAPHLHFEIFTTVYAVGMGLNYRCNPGFYVHFKGASEQSKQEKDLQKKISEKGKTIEINGKD</sequence>
<dbReference type="eggNOG" id="COG3179">
    <property type="taxonomic scope" value="Bacteria"/>
</dbReference>
<gene>
    <name evidence="3" type="ordered locus">Fjoh_2261</name>
</gene>
<evidence type="ECO:0000256" key="1">
    <source>
        <dbReference type="SAM" id="MobiDB-lite"/>
    </source>
</evidence>
<dbReference type="GeneID" id="41340834"/>